<evidence type="ECO:0000256" key="10">
    <source>
        <dbReference type="ARBA" id="ARBA00024938"/>
    </source>
</evidence>
<keyword evidence="6" id="KW-0256">Endoplasmic reticulum</keyword>
<feature type="compositionally biased region" description="Basic and acidic residues" evidence="11">
    <location>
        <begin position="92"/>
        <end position="105"/>
    </location>
</feature>
<gene>
    <name evidence="13" type="primary">LOC107220142</name>
</gene>
<dbReference type="GO" id="GO:0005794">
    <property type="term" value="C:Golgi apparatus"/>
    <property type="evidence" value="ECO:0007669"/>
    <property type="project" value="TreeGrafter"/>
</dbReference>
<keyword evidence="7" id="KW-1133">Transmembrane helix</keyword>
<dbReference type="GeneID" id="107220142"/>
<evidence type="ECO:0000256" key="4">
    <source>
        <dbReference type="ARBA" id="ARBA00022692"/>
    </source>
</evidence>
<proteinExistence type="inferred from homology"/>
<evidence type="ECO:0000256" key="5">
    <source>
        <dbReference type="ARBA" id="ARBA00022703"/>
    </source>
</evidence>
<comment type="similarity">
    <text evidence="2">Belongs to the TMEM214 family.</text>
</comment>
<evidence type="ECO:0000256" key="2">
    <source>
        <dbReference type="ARBA" id="ARBA00007984"/>
    </source>
</evidence>
<evidence type="ECO:0000256" key="1">
    <source>
        <dbReference type="ARBA" id="ARBA00004477"/>
    </source>
</evidence>
<keyword evidence="9" id="KW-0325">Glycoprotein</keyword>
<feature type="compositionally biased region" description="Basic and acidic residues" evidence="11">
    <location>
        <begin position="25"/>
        <end position="39"/>
    </location>
</feature>
<dbReference type="PANTHER" id="PTHR13448">
    <property type="entry name" value="TRANSMEMBRANE PROTEIN 214"/>
    <property type="match status" value="1"/>
</dbReference>
<evidence type="ECO:0000256" key="8">
    <source>
        <dbReference type="ARBA" id="ARBA00023136"/>
    </source>
</evidence>
<comment type="function">
    <text evidence="10">Critical mediator, in cooperation with CASP4, of endoplasmic reticulum-stress induced apoptosis. Required or the activation of CASP4 following endoplasmic reticulum stress.</text>
</comment>
<dbReference type="PANTHER" id="PTHR13448:SF0">
    <property type="entry name" value="TRANSMEMBRANE PROTEIN 214"/>
    <property type="match status" value="1"/>
</dbReference>
<evidence type="ECO:0000313" key="12">
    <source>
        <dbReference type="Proteomes" id="UP000829291"/>
    </source>
</evidence>
<keyword evidence="4 13" id="KW-0812">Transmembrane</keyword>
<feature type="region of interest" description="Disordered" evidence="11">
    <location>
        <begin position="1"/>
        <end position="39"/>
    </location>
</feature>
<comment type="subunit">
    <text evidence="3">Constitutively interacts with CASP4; required for the localization of procaspase 4 to the ER.</text>
</comment>
<protein>
    <submittedName>
        <fullName evidence="13">Transmembrane protein 214-A</fullName>
    </submittedName>
</protein>
<comment type="subcellular location">
    <subcellularLocation>
        <location evidence="1">Endoplasmic reticulum membrane</location>
        <topology evidence="1">Multi-pass membrane protein</topology>
    </subcellularLocation>
</comment>
<keyword evidence="8" id="KW-0472">Membrane</keyword>
<keyword evidence="5" id="KW-0053">Apoptosis</keyword>
<dbReference type="AlphaFoldDB" id="A0A6J0BH20"/>
<dbReference type="GO" id="GO:0005789">
    <property type="term" value="C:endoplasmic reticulum membrane"/>
    <property type="evidence" value="ECO:0007669"/>
    <property type="project" value="UniProtKB-SubCell"/>
</dbReference>
<evidence type="ECO:0000256" key="6">
    <source>
        <dbReference type="ARBA" id="ARBA00022824"/>
    </source>
</evidence>
<evidence type="ECO:0000256" key="3">
    <source>
        <dbReference type="ARBA" id="ARBA00011720"/>
    </source>
</evidence>
<organism evidence="13">
    <name type="scientific">Neodiprion lecontei</name>
    <name type="common">Redheaded pine sawfly</name>
    <dbReference type="NCBI Taxonomy" id="441921"/>
    <lineage>
        <taxon>Eukaryota</taxon>
        <taxon>Metazoa</taxon>
        <taxon>Ecdysozoa</taxon>
        <taxon>Arthropoda</taxon>
        <taxon>Hexapoda</taxon>
        <taxon>Insecta</taxon>
        <taxon>Pterygota</taxon>
        <taxon>Neoptera</taxon>
        <taxon>Endopterygota</taxon>
        <taxon>Hymenoptera</taxon>
        <taxon>Tenthredinoidea</taxon>
        <taxon>Diprionidae</taxon>
        <taxon>Diprioninae</taxon>
        <taxon>Neodiprion</taxon>
    </lineage>
</organism>
<reference evidence="13" key="1">
    <citation type="submission" date="2025-08" db="UniProtKB">
        <authorList>
            <consortium name="RefSeq"/>
        </authorList>
    </citation>
    <scope>IDENTIFICATION</scope>
    <source>
        <tissue evidence="13">Thorax and Abdomen</tissue>
    </source>
</reference>
<dbReference type="OrthoDB" id="10022292at2759"/>
<dbReference type="InterPro" id="IPR019308">
    <property type="entry name" value="TMEM214"/>
</dbReference>
<feature type="region of interest" description="Disordered" evidence="11">
    <location>
        <begin position="53"/>
        <end position="107"/>
    </location>
</feature>
<evidence type="ECO:0000313" key="13">
    <source>
        <dbReference type="RefSeq" id="XP_015514094.2"/>
    </source>
</evidence>
<dbReference type="FunCoup" id="A0A6J0BH20">
    <property type="interactions" value="1616"/>
</dbReference>
<dbReference type="Proteomes" id="UP000829291">
    <property type="component" value="Chromosome 1"/>
</dbReference>
<keyword evidence="12" id="KW-1185">Reference proteome</keyword>
<dbReference type="Pfam" id="PF10151">
    <property type="entry name" value="TMEM214"/>
    <property type="match status" value="1"/>
</dbReference>
<dbReference type="KEGG" id="nlo:107220142"/>
<dbReference type="InParanoid" id="A0A6J0BH20"/>
<dbReference type="RefSeq" id="XP_015514094.2">
    <property type="nucleotide sequence ID" value="XM_015658608.2"/>
</dbReference>
<accession>A0A6J0BH20</accession>
<feature type="compositionally biased region" description="Basic and acidic residues" evidence="11">
    <location>
        <begin position="57"/>
        <end position="79"/>
    </location>
</feature>
<evidence type="ECO:0000256" key="11">
    <source>
        <dbReference type="SAM" id="MobiDB-lite"/>
    </source>
</evidence>
<evidence type="ECO:0000256" key="7">
    <source>
        <dbReference type="ARBA" id="ARBA00022989"/>
    </source>
</evidence>
<name>A0A6J0BH20_NEOLC</name>
<evidence type="ECO:0000256" key="9">
    <source>
        <dbReference type="ARBA" id="ARBA00023180"/>
    </source>
</evidence>
<sequence length="668" mass="75500">MSYGGWEVVGKNKKDKSNGKPAKLSKAEKKKFMENAPKLEDFLPLDEVKTLYNTLDNNKENKKPVKEKESKTKENEEKKKQQKQKQQQQQQAEKKKTEPKEKPPKSIEGALNAISIEELKNILATNQARFPEAPLVWLKDILAYLCVKIPIDTNDPVFGNKPADYPLSVVPNTIRSILESATKDAGSKAVQIFYEITLTAMTNNMVKGTPVVGHKIFLQFLAYQHPETVISNIPKLVTLRNSYQNRKPIGLSLLWALAQGGQKNLTIGLKIWHEVMASMLEMKNYASYVVQILERFTTLHGTTTSLSSDLYLNIADDVYSGRYNIPASVEKELSVSVAKLRTIIFKNKDTRHQPLFQALMKKLTYTTPENYKTEIINALVASLSTDTQCYSAWRSNYTKYLHQSSLLLKHLNANWTRVSPSLRVNLLRETILTFIATNEELGKAKKKEEHLNACVKECKVLLEKMTVSKSWFPWKRGSVLLLVVIGAMLAYDTQKHGSFKASNTNRFLTESGVSGYGEHAWSRVRLYSSKSLEFIEASAPEYYKAVTEFSTPYVKLAGDLCLITKNTSLKVYNNIVLYAHQKGPLIAASINHYAPGLLESMQKQSIQAMEAIKTYSALASDQANILVGHLNSENLRKYTSQAINTTQTFASQTYNWVYEKVQTLTKVH</sequence>
<dbReference type="GO" id="GO:0006915">
    <property type="term" value="P:apoptotic process"/>
    <property type="evidence" value="ECO:0007669"/>
    <property type="project" value="UniProtKB-KW"/>
</dbReference>